<sequence length="83" mass="8634">MVVSLSGAIVNPLLPGVWDAFGWVVGLLMLGLVLVAVIAVMRSGHTVGAKAAMLLLAFLVPVIGAIFALLLARQEPDGLRLDD</sequence>
<keyword evidence="1" id="KW-0812">Transmembrane</keyword>
<feature type="transmembrane region" description="Helical" evidence="1">
    <location>
        <begin position="20"/>
        <end position="40"/>
    </location>
</feature>
<accession>A0A7K1UHP4</accession>
<dbReference type="Proteomes" id="UP000460157">
    <property type="component" value="Unassembled WGS sequence"/>
</dbReference>
<dbReference type="EMBL" id="WRPM01000045">
    <property type="protein sequence ID" value="MVT25990.1"/>
    <property type="molecule type" value="Genomic_DNA"/>
</dbReference>
<keyword evidence="3" id="KW-1185">Reference proteome</keyword>
<protein>
    <recommendedName>
        <fullName evidence="4">Cardiolipin synthase N-terminal domain-containing protein</fullName>
    </recommendedName>
</protein>
<evidence type="ECO:0000313" key="3">
    <source>
        <dbReference type="Proteomes" id="UP000460157"/>
    </source>
</evidence>
<comment type="caution">
    <text evidence="2">The sequence shown here is derived from an EMBL/GenBank/DDBJ whole genome shotgun (WGS) entry which is preliminary data.</text>
</comment>
<evidence type="ECO:0000256" key="1">
    <source>
        <dbReference type="SAM" id="Phobius"/>
    </source>
</evidence>
<organism evidence="2 3">
    <name type="scientific">Nesterenkonia alkaliphila</name>
    <dbReference type="NCBI Taxonomy" id="1463631"/>
    <lineage>
        <taxon>Bacteria</taxon>
        <taxon>Bacillati</taxon>
        <taxon>Actinomycetota</taxon>
        <taxon>Actinomycetes</taxon>
        <taxon>Micrococcales</taxon>
        <taxon>Micrococcaceae</taxon>
        <taxon>Nesterenkonia</taxon>
    </lineage>
</organism>
<evidence type="ECO:0008006" key="4">
    <source>
        <dbReference type="Google" id="ProtNLM"/>
    </source>
</evidence>
<reference evidence="2 3" key="1">
    <citation type="submission" date="2019-12" db="EMBL/GenBank/DDBJ databases">
        <title>Nesterenkonia muleiensis sp. nov., a novel actinobacterium isolated from sap of Populus euphratica.</title>
        <authorList>
            <person name="Wang R."/>
        </authorList>
    </citation>
    <scope>NUCLEOTIDE SEQUENCE [LARGE SCALE GENOMIC DNA]</scope>
    <source>
        <strain evidence="2 3">F10</strain>
    </source>
</reference>
<feature type="transmembrane region" description="Helical" evidence="1">
    <location>
        <begin position="52"/>
        <end position="72"/>
    </location>
</feature>
<dbReference type="AlphaFoldDB" id="A0A7K1UHP4"/>
<dbReference type="RefSeq" id="WP_157322512.1">
    <property type="nucleotide sequence ID" value="NZ_BMFX01000028.1"/>
</dbReference>
<name>A0A7K1UHP4_9MICC</name>
<evidence type="ECO:0000313" key="2">
    <source>
        <dbReference type="EMBL" id="MVT25990.1"/>
    </source>
</evidence>
<keyword evidence="1" id="KW-1133">Transmembrane helix</keyword>
<gene>
    <name evidence="2" type="ORF">GNZ21_06420</name>
</gene>
<dbReference type="OrthoDB" id="9956737at2"/>
<proteinExistence type="predicted"/>
<keyword evidence="1" id="KW-0472">Membrane</keyword>